<dbReference type="InterPro" id="IPR029100">
    <property type="entry name" value="Ntox50"/>
</dbReference>
<feature type="non-terminal residue" evidence="3">
    <location>
        <position position="1"/>
    </location>
</feature>
<protein>
    <submittedName>
        <fullName evidence="3">Polymorphic toxin type 50 domain-containing protein</fullName>
    </submittedName>
</protein>
<comment type="caution">
    <text evidence="3">The sequence shown here is derived from an EMBL/GenBank/DDBJ whole genome shotgun (WGS) entry which is preliminary data.</text>
</comment>
<proteinExistence type="predicted"/>
<reference evidence="3 4" key="1">
    <citation type="submission" date="2024-06" db="EMBL/GenBank/DDBJ databases">
        <title>Construction of an artificial bacterial consortium using nitrogen cycle bacteria from Cuatro Cienegas Basin and a mangrove forest.</title>
        <authorList>
            <person name="Aguilera-Najera D."/>
            <person name="Marquez-Cianci L."/>
            <person name="Martinez-Perez E."/>
            <person name="Rosas-Barrera M."/>
            <person name="Rodriguez-Cruz U.E."/>
            <person name="Tapia-Lopez R."/>
            <person name="Eguiarte L.E."/>
            <person name="Souza-Saldivar V."/>
        </authorList>
    </citation>
    <scope>NUCLEOTIDE SEQUENCE [LARGE SCALE GENOMIC DNA]</scope>
    <source>
        <strain evidence="3 4">S14-15</strain>
    </source>
</reference>
<evidence type="ECO:0000313" key="3">
    <source>
        <dbReference type="EMBL" id="MER3122666.1"/>
    </source>
</evidence>
<evidence type="ECO:0000259" key="2">
    <source>
        <dbReference type="Pfam" id="PF15542"/>
    </source>
</evidence>
<dbReference type="Pfam" id="PF15542">
    <property type="entry name" value="Ntox50"/>
    <property type="match status" value="1"/>
</dbReference>
<dbReference type="EMBL" id="JBEOME010000009">
    <property type="protein sequence ID" value="MER3122666.1"/>
    <property type="molecule type" value="Genomic_DNA"/>
</dbReference>
<keyword evidence="4" id="KW-1185">Reference proteome</keyword>
<accession>A0ABV1S999</accession>
<evidence type="ECO:0000256" key="1">
    <source>
        <dbReference type="SAM" id="MobiDB-lite"/>
    </source>
</evidence>
<feature type="domain" description="Bacterial toxin 50" evidence="2">
    <location>
        <begin position="20"/>
        <end position="112"/>
    </location>
</feature>
<feature type="region of interest" description="Disordered" evidence="1">
    <location>
        <begin position="1"/>
        <end position="30"/>
    </location>
</feature>
<gene>
    <name evidence="3" type="ORF">ABQG71_15855</name>
</gene>
<evidence type="ECO:0000313" key="4">
    <source>
        <dbReference type="Proteomes" id="UP001467674"/>
    </source>
</evidence>
<dbReference type="RefSeq" id="WP_350386439.1">
    <property type="nucleotide sequence ID" value="NZ_JBEOME010000009.1"/>
</dbReference>
<organism evidence="3 4">
    <name type="scientific">Bacillus altitudinis</name>
    <dbReference type="NCBI Taxonomy" id="293387"/>
    <lineage>
        <taxon>Bacteria</taxon>
        <taxon>Bacillati</taxon>
        <taxon>Bacillota</taxon>
        <taxon>Bacilli</taxon>
        <taxon>Bacillales</taxon>
        <taxon>Bacillaceae</taxon>
        <taxon>Bacillus</taxon>
    </lineage>
</organism>
<name>A0ABV1S999_BACAB</name>
<dbReference type="Proteomes" id="UP001467674">
    <property type="component" value="Unassembled WGS sequence"/>
</dbReference>
<sequence>GKHSVPKGPYREVNGFPAKVKPGAQEKHIPDAPNYKQEVANGKTKSIFYGDNKKAQELLDKFAGKGDMFTKNRERINFGQVIGKYYDHKSKTYLETTNGLIHYGKDGAHIVPARP</sequence>